<dbReference type="SUPFAM" id="SSF49830">
    <property type="entry name" value="ENV polyprotein, receptor-binding domain"/>
    <property type="match status" value="1"/>
</dbReference>
<organism evidence="2 3">
    <name type="scientific">Cricetulus griseus</name>
    <name type="common">Chinese hamster</name>
    <name type="synonym">Cricetulus barabensis griseus</name>
    <dbReference type="NCBI Taxonomy" id="10029"/>
    <lineage>
        <taxon>Eukaryota</taxon>
        <taxon>Metazoa</taxon>
        <taxon>Chordata</taxon>
        <taxon>Craniata</taxon>
        <taxon>Vertebrata</taxon>
        <taxon>Euteleostomi</taxon>
        <taxon>Mammalia</taxon>
        <taxon>Eutheria</taxon>
        <taxon>Euarchontoglires</taxon>
        <taxon>Glires</taxon>
        <taxon>Rodentia</taxon>
        <taxon>Myomorpha</taxon>
        <taxon>Muroidea</taxon>
        <taxon>Cricetidae</taxon>
        <taxon>Cricetinae</taxon>
        <taxon>Cricetulus</taxon>
    </lineage>
</organism>
<keyword evidence="1" id="KW-0732">Signal</keyword>
<evidence type="ECO:0000313" key="2">
    <source>
        <dbReference type="EMBL" id="EGV97007.1"/>
    </source>
</evidence>
<dbReference type="InterPro" id="IPR008981">
    <property type="entry name" value="FMuLV_rcpt-bd"/>
</dbReference>
<gene>
    <name evidence="2" type="ORF">I79_008797</name>
</gene>
<feature type="chain" id="PRO_5003444258" evidence="1">
    <location>
        <begin position="19"/>
        <end position="83"/>
    </location>
</feature>
<evidence type="ECO:0000313" key="3">
    <source>
        <dbReference type="Proteomes" id="UP000001075"/>
    </source>
</evidence>
<dbReference type="Proteomes" id="UP000001075">
    <property type="component" value="Unassembled WGS sequence"/>
</dbReference>
<dbReference type="Gene3D" id="3.90.310.10">
    <property type="entry name" value="ENV polyprotein, receptor-binding domain"/>
    <property type="match status" value="1"/>
</dbReference>
<accession>G3HE26</accession>
<proteinExistence type="predicted"/>
<name>G3HE26_CRIGR</name>
<protein>
    <submittedName>
        <fullName evidence="2">Uncharacterized protein</fullName>
    </submittedName>
</protein>
<reference evidence="3" key="1">
    <citation type="journal article" date="2011" name="Nat. Biotechnol.">
        <title>The genomic sequence of the Chinese hamster ovary (CHO)-K1 cell line.</title>
        <authorList>
            <person name="Xu X."/>
            <person name="Nagarajan H."/>
            <person name="Lewis N.E."/>
            <person name="Pan S."/>
            <person name="Cai Z."/>
            <person name="Liu X."/>
            <person name="Chen W."/>
            <person name="Xie M."/>
            <person name="Wang W."/>
            <person name="Hammond S."/>
            <person name="Andersen M.R."/>
            <person name="Neff N."/>
            <person name="Passarelli B."/>
            <person name="Koh W."/>
            <person name="Fan H.C."/>
            <person name="Wang J."/>
            <person name="Gui Y."/>
            <person name="Lee K.H."/>
            <person name="Betenbaugh M.J."/>
            <person name="Quake S.R."/>
            <person name="Famili I."/>
            <person name="Palsson B.O."/>
            <person name="Wang J."/>
        </authorList>
    </citation>
    <scope>NUCLEOTIDE SEQUENCE [LARGE SCALE GENOMIC DNA]</scope>
    <source>
        <strain evidence="3">CHO K1 cell line</strain>
    </source>
</reference>
<evidence type="ECO:0000256" key="1">
    <source>
        <dbReference type="SAM" id="SignalP"/>
    </source>
</evidence>
<dbReference type="InParanoid" id="G3HE26"/>
<dbReference type="AlphaFoldDB" id="G3HE26"/>
<dbReference type="EMBL" id="JH000308">
    <property type="protein sequence ID" value="EGV97007.1"/>
    <property type="molecule type" value="Genomic_DNA"/>
</dbReference>
<feature type="signal peptide" evidence="1">
    <location>
        <begin position="1"/>
        <end position="18"/>
    </location>
</feature>
<sequence length="83" mass="8917">MLSFWLLAHLSPSIAVAAGRPYQTYNYTWMIINRASDAANASTTIATTPSYSPLIGDLCALALGASPDWGTPDNFSPRTALLR</sequence>